<feature type="compositionally biased region" description="Basic and acidic residues" evidence="1">
    <location>
        <begin position="112"/>
        <end position="134"/>
    </location>
</feature>
<dbReference type="EMBL" id="CP136892">
    <property type="protein sequence ID" value="WOL00793.1"/>
    <property type="molecule type" value="Genomic_DNA"/>
</dbReference>
<sequence>MWPTMEAEEGSTMILSVSVGKKCASAISSVGKNFSSDFRRDYGGKIQNKPAGQIPLCYQLRTVYKKFYFLNGCPPPFVWHDEDKVFNMWFRIRSRRSLDVLPTLKSSKSSKRKQEGYLGKEEGRSAGGRGKNDKCNTLLLRMGTRDAEVEAADSVDGIVQ</sequence>
<name>A0AAQ3Q9D3_9LILI</name>
<evidence type="ECO:0000313" key="3">
    <source>
        <dbReference type="Proteomes" id="UP001327560"/>
    </source>
</evidence>
<evidence type="ECO:0000256" key="1">
    <source>
        <dbReference type="SAM" id="MobiDB-lite"/>
    </source>
</evidence>
<accession>A0AAQ3Q9D3</accession>
<reference evidence="2 3" key="1">
    <citation type="submission" date="2023-10" db="EMBL/GenBank/DDBJ databases">
        <title>Chromosome-scale genome assembly provides insights into flower coloration mechanisms of Canna indica.</title>
        <authorList>
            <person name="Li C."/>
        </authorList>
    </citation>
    <scope>NUCLEOTIDE SEQUENCE [LARGE SCALE GENOMIC DNA]</scope>
    <source>
        <tissue evidence="2">Flower</tissue>
    </source>
</reference>
<keyword evidence="3" id="KW-1185">Reference proteome</keyword>
<proteinExistence type="predicted"/>
<gene>
    <name evidence="2" type="ORF">Cni_G09506</name>
</gene>
<organism evidence="2 3">
    <name type="scientific">Canna indica</name>
    <name type="common">Indian-shot</name>
    <dbReference type="NCBI Taxonomy" id="4628"/>
    <lineage>
        <taxon>Eukaryota</taxon>
        <taxon>Viridiplantae</taxon>
        <taxon>Streptophyta</taxon>
        <taxon>Embryophyta</taxon>
        <taxon>Tracheophyta</taxon>
        <taxon>Spermatophyta</taxon>
        <taxon>Magnoliopsida</taxon>
        <taxon>Liliopsida</taxon>
        <taxon>Zingiberales</taxon>
        <taxon>Cannaceae</taxon>
        <taxon>Canna</taxon>
    </lineage>
</organism>
<evidence type="ECO:0000313" key="2">
    <source>
        <dbReference type="EMBL" id="WOL00793.1"/>
    </source>
</evidence>
<feature type="region of interest" description="Disordered" evidence="1">
    <location>
        <begin position="105"/>
        <end position="134"/>
    </location>
</feature>
<protein>
    <submittedName>
        <fullName evidence="2">Uncharacterized protein</fullName>
    </submittedName>
</protein>
<dbReference type="AlphaFoldDB" id="A0AAQ3Q9D3"/>
<dbReference type="Proteomes" id="UP001327560">
    <property type="component" value="Chromosome 3"/>
</dbReference>